<organism evidence="1">
    <name type="scientific">Siphoviridae sp. ctFbs2</name>
    <dbReference type="NCBI Taxonomy" id="2826213"/>
    <lineage>
        <taxon>Viruses</taxon>
        <taxon>Duplodnaviria</taxon>
        <taxon>Heunggongvirae</taxon>
        <taxon>Uroviricota</taxon>
        <taxon>Caudoviricetes</taxon>
    </lineage>
</organism>
<accession>A0A8S5NN27</accession>
<reference evidence="1" key="1">
    <citation type="journal article" date="2021" name="Proc. Natl. Acad. Sci. U.S.A.">
        <title>A Catalog of Tens of Thousands of Viruses from Human Metagenomes Reveals Hidden Associations with Chronic Diseases.</title>
        <authorList>
            <person name="Tisza M.J."/>
            <person name="Buck C.B."/>
        </authorList>
    </citation>
    <scope>NUCLEOTIDE SEQUENCE</scope>
    <source>
        <strain evidence="1">CtFbs2</strain>
    </source>
</reference>
<sequence length="694" mass="71876">MNLLDLAVKITCDDQASGEVDKIGDGIKNKLGVAAKAGVAAAAAVGTATVAIGKTALDAFSNYQQLVGGIDTLFKASSGKMQQYAANAYQTAGVSANRYMEISTSFAAALINSLGGNTEAAADMANTAITDMSDNANKMGTSLETVQEAYMSLSRGNYEMLDSLKLGYGGTKSELERLLSDAEKFSAAQGKVRDFSVDSYADIVDAIHIVQDEMGITGTTMAEAADTIEGSVNMAKAAWDNWLAGLGNENADMEVLTDQLVESVATAGKNIIPRAGQIMDTLGQTIADYAPGVGLYLRNALINVLPEAVQGPMRDAFAGVDKVVGKLESVFNDNLKPAADAADSVFSAVSSGVKTFSDNVNELILPAIETLSPAFNDFFGAIEYAQPLLTFLADLIGVALAAAISTAIKVFSAIVEVIAFVVTGFQQLYEDISGFVTGVVQFFTVDLPNAINALVQWFAQLPGNIAGFLSTVIANVATWVADMASNAVSAGSRFISGIAGFMSALPGNIASWLSGVISTVVGWVSQFASNATSAASQFASNLINGLASIPGQVTSIGSNIIQGMVNGVTGAAGRLINSVKGAVDDAINAAKNLLGIHSPSRVFRKIGQYTMQGAALGVDDDADVLLRSTDNAMRGMISTAQDIAMPGVNSTAGGGESAVISWLAENLPSIIAEFTPVMGESEFGRKARKAVAYA</sequence>
<dbReference type="InterPro" id="IPR016024">
    <property type="entry name" value="ARM-type_fold"/>
</dbReference>
<evidence type="ECO:0000313" key="1">
    <source>
        <dbReference type="EMBL" id="DAD95483.1"/>
    </source>
</evidence>
<protein>
    <submittedName>
        <fullName evidence="1">Tail tape measure protein</fullName>
    </submittedName>
</protein>
<dbReference type="EMBL" id="BK015193">
    <property type="protein sequence ID" value="DAD95483.1"/>
    <property type="molecule type" value="Genomic_DNA"/>
</dbReference>
<proteinExistence type="predicted"/>
<name>A0A8S5NN27_9CAUD</name>
<dbReference type="SUPFAM" id="SSF48371">
    <property type="entry name" value="ARM repeat"/>
    <property type="match status" value="1"/>
</dbReference>